<dbReference type="EMBL" id="ANIZ01000196">
    <property type="protein sequence ID" value="ETI56133.1"/>
    <property type="molecule type" value="Genomic_DNA"/>
</dbReference>
<accession>V9FZB6</accession>
<organism evidence="2 3">
    <name type="scientific">Phytophthora nicotianae P1569</name>
    <dbReference type="NCBI Taxonomy" id="1317065"/>
    <lineage>
        <taxon>Eukaryota</taxon>
        <taxon>Sar</taxon>
        <taxon>Stramenopiles</taxon>
        <taxon>Oomycota</taxon>
        <taxon>Peronosporomycetes</taxon>
        <taxon>Peronosporales</taxon>
        <taxon>Peronosporaceae</taxon>
        <taxon>Phytophthora</taxon>
    </lineage>
</organism>
<name>V9FZB6_PHYNI</name>
<dbReference type="AlphaFoldDB" id="V9FZB6"/>
<dbReference type="HOGENOM" id="CLU_3360857_0_0_1"/>
<proteinExistence type="predicted"/>
<sequence>MFGYLDGESTNDFASKDEEPSEGSWNNPIDLTSDSD</sequence>
<comment type="caution">
    <text evidence="2">The sequence shown here is derived from an EMBL/GenBank/DDBJ whole genome shotgun (WGS) entry which is preliminary data.</text>
</comment>
<keyword evidence="3" id="KW-1185">Reference proteome</keyword>
<reference evidence="2 3" key="1">
    <citation type="submission" date="2013-11" db="EMBL/GenBank/DDBJ databases">
        <title>The Genome Sequence of Phytophthora parasitica P1569.</title>
        <authorList>
            <consortium name="The Broad Institute Genomics Platform"/>
            <person name="Russ C."/>
            <person name="Tyler B."/>
            <person name="Panabieres F."/>
            <person name="Shan W."/>
            <person name="Tripathy S."/>
            <person name="Grunwald N."/>
            <person name="Machado M."/>
            <person name="Johnson C.S."/>
            <person name="Arredondo F."/>
            <person name="Hong C."/>
            <person name="Coffey M."/>
            <person name="Young S.K."/>
            <person name="Zeng Q."/>
            <person name="Gargeya S."/>
            <person name="Fitzgerald M."/>
            <person name="Abouelleil A."/>
            <person name="Alvarado L."/>
            <person name="Chapman S.B."/>
            <person name="Gainer-Dewar J."/>
            <person name="Goldberg J."/>
            <person name="Griggs A."/>
            <person name="Gujja S."/>
            <person name="Hansen M."/>
            <person name="Howarth C."/>
            <person name="Imamovic A."/>
            <person name="Ireland A."/>
            <person name="Larimer J."/>
            <person name="McCowan C."/>
            <person name="Murphy C."/>
            <person name="Pearson M."/>
            <person name="Poon T.W."/>
            <person name="Priest M."/>
            <person name="Roberts A."/>
            <person name="Saif S."/>
            <person name="Shea T."/>
            <person name="Sykes S."/>
            <person name="Wortman J."/>
            <person name="Nusbaum C."/>
            <person name="Birren B."/>
        </authorList>
    </citation>
    <scope>NUCLEOTIDE SEQUENCE [LARGE SCALE GENOMIC DNA]</scope>
    <source>
        <strain evidence="2 3">P1569</strain>
    </source>
</reference>
<gene>
    <name evidence="2" type="ORF">F443_01274</name>
</gene>
<feature type="region of interest" description="Disordered" evidence="1">
    <location>
        <begin position="1"/>
        <end position="36"/>
    </location>
</feature>
<dbReference type="Proteomes" id="UP000018721">
    <property type="component" value="Unassembled WGS sequence"/>
</dbReference>
<feature type="compositionally biased region" description="Polar residues" evidence="1">
    <location>
        <begin position="23"/>
        <end position="36"/>
    </location>
</feature>
<protein>
    <submittedName>
        <fullName evidence="2">Uncharacterized protein</fullName>
    </submittedName>
</protein>
<evidence type="ECO:0000313" key="3">
    <source>
        <dbReference type="Proteomes" id="UP000018721"/>
    </source>
</evidence>
<evidence type="ECO:0000313" key="2">
    <source>
        <dbReference type="EMBL" id="ETI56133.1"/>
    </source>
</evidence>
<evidence type="ECO:0000256" key="1">
    <source>
        <dbReference type="SAM" id="MobiDB-lite"/>
    </source>
</evidence>